<feature type="domain" description="Rhamnogalacturonase A/B/Epimerase-like pectate lyase" evidence="1">
    <location>
        <begin position="33"/>
        <end position="227"/>
    </location>
</feature>
<comment type="caution">
    <text evidence="2">The sequence shown here is derived from an EMBL/GenBank/DDBJ whole genome shotgun (WGS) entry which is preliminary data.</text>
</comment>
<dbReference type="HOGENOM" id="CLU_594351_0_0_10"/>
<dbReference type="AlphaFoldDB" id="D7VI76"/>
<dbReference type="InterPro" id="IPR011050">
    <property type="entry name" value="Pectin_lyase_fold/virulence"/>
</dbReference>
<dbReference type="SUPFAM" id="SSF51126">
    <property type="entry name" value="Pectin lyase-like"/>
    <property type="match status" value="1"/>
</dbReference>
<dbReference type="RefSeq" id="WP_002998021.1">
    <property type="nucleotide sequence ID" value="NZ_GL379771.1"/>
</dbReference>
<dbReference type="InterPro" id="IPR006626">
    <property type="entry name" value="PbH1"/>
</dbReference>
<keyword evidence="3" id="KW-1185">Reference proteome</keyword>
<reference evidence="2" key="1">
    <citation type="submission" date="2010-07" db="EMBL/GenBank/DDBJ databases">
        <authorList>
            <person name="Muzny D."/>
            <person name="Qin X."/>
            <person name="Buhay C."/>
            <person name="Dugan-Rocha S."/>
            <person name="Ding Y."/>
            <person name="Chen G."/>
            <person name="Hawes A."/>
            <person name="Holder M."/>
            <person name="Jhangiani S."/>
            <person name="Johnson A."/>
            <person name="Khan Z."/>
            <person name="Li Z."/>
            <person name="Liu W."/>
            <person name="Liu X."/>
            <person name="Perez L."/>
            <person name="Shen H."/>
            <person name="Wang Q."/>
            <person name="Watt J."/>
            <person name="Xi L."/>
            <person name="Xin Y."/>
            <person name="Zhou J."/>
            <person name="Deng J."/>
            <person name="Jiang H."/>
            <person name="Liu Y."/>
            <person name="Qu J."/>
            <person name="Song X.-Z."/>
            <person name="Zhang L."/>
            <person name="Villasana D."/>
            <person name="Johnson A."/>
            <person name="Liu J."/>
            <person name="Liyanage D."/>
            <person name="Lorensuhewa L."/>
            <person name="Robinson T."/>
            <person name="Song A."/>
            <person name="Song B.-B."/>
            <person name="Dinh H."/>
            <person name="Thornton R."/>
            <person name="Coyle M."/>
            <person name="Francisco L."/>
            <person name="Jackson L."/>
            <person name="Javaid M."/>
            <person name="Korchina V."/>
            <person name="Kovar C."/>
            <person name="Mata R."/>
            <person name="Mathew T."/>
            <person name="Ngo R."/>
            <person name="Nguyen L."/>
            <person name="Nguyen N."/>
            <person name="Okwuonu G."/>
            <person name="Ongeri F."/>
            <person name="Pham C."/>
            <person name="Simmons D."/>
            <person name="Wilczek-Boney K."/>
            <person name="Hale W."/>
            <person name="Jakkamsetti A."/>
            <person name="Pham P."/>
            <person name="Ruth R."/>
            <person name="San Lucas F."/>
            <person name="Warren J."/>
            <person name="Zhang J."/>
            <person name="Zhao Z."/>
            <person name="Zhou C."/>
            <person name="Zhu D."/>
            <person name="Lee S."/>
            <person name="Bess C."/>
            <person name="Blankenburg K."/>
            <person name="Forbes L."/>
            <person name="Fu Q."/>
            <person name="Gubbala S."/>
            <person name="Hirani K."/>
            <person name="Jayaseelan J.C."/>
            <person name="Lara F."/>
            <person name="Munidasa M."/>
            <person name="Palculict T."/>
            <person name="Patil S."/>
            <person name="Pu L.-L."/>
            <person name="Saada N."/>
            <person name="Tang L."/>
            <person name="Weissenberger G."/>
            <person name="Zhu Y."/>
            <person name="Hemphill L."/>
            <person name="Shang Y."/>
            <person name="Youmans B."/>
            <person name="Ayvaz T."/>
            <person name="Ross M."/>
            <person name="Santibanez J."/>
            <person name="Aqrawi P."/>
            <person name="Gross S."/>
            <person name="Joshi V."/>
            <person name="Fowler G."/>
            <person name="Nazareth L."/>
            <person name="Reid J."/>
            <person name="Worley K."/>
            <person name="Petrosino J."/>
            <person name="Highlander S."/>
            <person name="Gibbs R."/>
        </authorList>
    </citation>
    <scope>NUCLEOTIDE SEQUENCE [LARGE SCALE GENOMIC DNA]</scope>
    <source>
        <strain evidence="2">ATCC 33861</strain>
    </source>
</reference>
<dbReference type="InterPro" id="IPR024535">
    <property type="entry name" value="RHGA/B-epi-like_pectate_lyase"/>
</dbReference>
<dbReference type="SMART" id="SM00710">
    <property type="entry name" value="PbH1"/>
    <property type="match status" value="8"/>
</dbReference>
<gene>
    <name evidence="2" type="ORF">HMPREF0766_10695</name>
</gene>
<evidence type="ECO:0000313" key="2">
    <source>
        <dbReference type="EMBL" id="EFK59778.1"/>
    </source>
</evidence>
<protein>
    <recommendedName>
        <fullName evidence="1">Rhamnogalacturonase A/B/Epimerase-like pectate lyase domain-containing protein</fullName>
    </recommendedName>
</protein>
<accession>D7VI76</accession>
<evidence type="ECO:0000313" key="3">
    <source>
        <dbReference type="Proteomes" id="UP000006258"/>
    </source>
</evidence>
<evidence type="ECO:0000259" key="1">
    <source>
        <dbReference type="Pfam" id="PF12708"/>
    </source>
</evidence>
<dbReference type="Proteomes" id="UP000006258">
    <property type="component" value="Unassembled WGS sequence"/>
</dbReference>
<organism evidence="2 3">
    <name type="scientific">Sphingobacterium spiritivorum ATCC 33861</name>
    <dbReference type="NCBI Taxonomy" id="525373"/>
    <lineage>
        <taxon>Bacteria</taxon>
        <taxon>Pseudomonadati</taxon>
        <taxon>Bacteroidota</taxon>
        <taxon>Sphingobacteriia</taxon>
        <taxon>Sphingobacteriales</taxon>
        <taxon>Sphingobacteriaceae</taxon>
        <taxon>Sphingobacterium</taxon>
    </lineage>
</organism>
<dbReference type="InterPro" id="IPR012334">
    <property type="entry name" value="Pectin_lyas_fold"/>
</dbReference>
<dbReference type="Pfam" id="PF12708">
    <property type="entry name" value="Pect-lyase_RHGA_epim"/>
    <property type="match status" value="1"/>
</dbReference>
<name>D7VI76_SPHSI</name>
<dbReference type="Gene3D" id="2.160.20.10">
    <property type="entry name" value="Single-stranded right-handed beta-helix, Pectin lyase-like"/>
    <property type="match status" value="1"/>
</dbReference>
<dbReference type="GeneID" id="95429066"/>
<dbReference type="EMBL" id="ACHA02000002">
    <property type="protein sequence ID" value="EFK59778.1"/>
    <property type="molecule type" value="Genomic_DNA"/>
</dbReference>
<dbReference type="STRING" id="525373.HMPREF0766_10695"/>
<sequence length="460" mass="51773">MMKKKELLIRYNLLLLIFIVFPYLIVYGEDTNFVNVLDYGAKGDGRTDDTHAFRKAAETRKNIIVPNTGKPYSISGRIRLYSSIKGEGNPTIKMDINKVNSFVMPESYKYGKFTVFHIGNYQANDPLYIEGLTIDGGWNGKHFGSEYEAGIYIASSKNIIIRNNVIKNTLGDNILLYWYNSSYEKNTKNFCDNILIEDNKLYNPYRCNVAVVSGKNITIRGNSIHKENEHVAAIDLEMDVWEKDGQVVQNINIYNNNIQAIKTKYVISTLGMRNGANIITIKDNEIVGSTKDGGIGVNFDAAYGPIEGINVVRNKIDADLFVRLMGTFGNKNVVIAENKSFSSTQHSVIVNGSYINGLSINNNESVVSKNFYSNIILGKNVQRVSIFSNNFSSLNWSSMFFVADINGLDIYDNTIKSKDVPIYFEPAGDNQIKNIRIFKNRTKASTIFKTTKKLSKLNVL</sequence>
<proteinExistence type="predicted"/>
<dbReference type="OrthoDB" id="253409at2"/>
<dbReference type="eggNOG" id="ENOG50348KW">
    <property type="taxonomic scope" value="Bacteria"/>
</dbReference>